<keyword evidence="4 6" id="KW-0560">Oxidoreductase</keyword>
<comment type="caution">
    <text evidence="8">The sequence shown here is derived from an EMBL/GenBank/DDBJ whole genome shotgun (WGS) entry which is preliminary data.</text>
</comment>
<evidence type="ECO:0000313" key="8">
    <source>
        <dbReference type="EMBL" id="ESW36945.1"/>
    </source>
</evidence>
<dbReference type="EMBL" id="AXUP01000462">
    <property type="protein sequence ID" value="ESW36945.1"/>
    <property type="molecule type" value="Genomic_DNA"/>
</dbReference>
<dbReference type="InterPro" id="IPR027443">
    <property type="entry name" value="IPNS-like_sf"/>
</dbReference>
<comment type="similarity">
    <text evidence="1 6">Belongs to the iron/ascorbate-dependent oxidoreductase family.</text>
</comment>
<dbReference type="SUPFAM" id="SSF51197">
    <property type="entry name" value="Clavaminate synthase-like"/>
    <property type="match status" value="1"/>
</dbReference>
<dbReference type="UniPathway" id="UPA00385"/>
<keyword evidence="5 6" id="KW-0408">Iron</keyword>
<evidence type="ECO:0000256" key="5">
    <source>
        <dbReference type="ARBA" id="ARBA00023004"/>
    </source>
</evidence>
<evidence type="ECO:0000256" key="2">
    <source>
        <dbReference type="ARBA" id="ARBA00011245"/>
    </source>
</evidence>
<dbReference type="Gene3D" id="2.60.120.330">
    <property type="entry name" value="B-lactam Antibiotic, Isopenicillin N Synthase, Chain"/>
    <property type="match status" value="1"/>
</dbReference>
<accession>V7D5Z7</accession>
<dbReference type="RefSeq" id="WP_023662963.1">
    <property type="nucleotide sequence ID" value="NZ_AXUP01000462.1"/>
</dbReference>
<dbReference type="PANTHER" id="PTHR10209">
    <property type="entry name" value="OXIDOREDUCTASE, 2OG-FE II OXYGENASE FAMILY PROTEIN"/>
    <property type="match status" value="1"/>
</dbReference>
<dbReference type="Proteomes" id="UP000018511">
    <property type="component" value="Unassembled WGS sequence"/>
</dbReference>
<comment type="subunit">
    <text evidence="2">Monomer.</text>
</comment>
<dbReference type="GO" id="GO:0016491">
    <property type="term" value="F:oxidoreductase activity"/>
    <property type="evidence" value="ECO:0007669"/>
    <property type="project" value="UniProtKB-KW"/>
</dbReference>
<evidence type="ECO:0000256" key="6">
    <source>
        <dbReference type="RuleBase" id="RU003682"/>
    </source>
</evidence>
<dbReference type="PANTHER" id="PTHR10209:SF881">
    <property type="entry name" value="FI07970P-RELATED"/>
    <property type="match status" value="1"/>
</dbReference>
<feature type="domain" description="Fe2OG dioxygenase" evidence="7">
    <location>
        <begin position="179"/>
        <end position="285"/>
    </location>
</feature>
<evidence type="ECO:0000256" key="3">
    <source>
        <dbReference type="ARBA" id="ARBA00022723"/>
    </source>
</evidence>
<reference evidence="8 9" key="1">
    <citation type="submission" date="2013-10" db="EMBL/GenBank/DDBJ databases">
        <title>Whole Genome Shotgun Sequence of Pseudomonas taiwanensis SJ9.</title>
        <authorList>
            <person name="Hong S.-J."/>
            <person name="Shin J.-H."/>
        </authorList>
    </citation>
    <scope>NUCLEOTIDE SEQUENCE [LARGE SCALE GENOMIC DNA]</scope>
    <source>
        <strain evidence="8 9">SJ9</strain>
    </source>
</reference>
<proteinExistence type="inferred from homology"/>
<dbReference type="PROSITE" id="PS51471">
    <property type="entry name" value="FE2OG_OXY"/>
    <property type="match status" value="1"/>
</dbReference>
<name>V7D5Z7_9PSED</name>
<evidence type="ECO:0000256" key="4">
    <source>
        <dbReference type="ARBA" id="ARBA00023002"/>
    </source>
</evidence>
<dbReference type="InterPro" id="IPR026992">
    <property type="entry name" value="DIOX_N"/>
</dbReference>
<dbReference type="Pfam" id="PF03171">
    <property type="entry name" value="2OG-FeII_Oxy"/>
    <property type="match status" value="1"/>
</dbReference>
<dbReference type="GO" id="GO:0046872">
    <property type="term" value="F:metal ion binding"/>
    <property type="evidence" value="ECO:0007669"/>
    <property type="project" value="UniProtKB-KW"/>
</dbReference>
<evidence type="ECO:0000313" key="9">
    <source>
        <dbReference type="Proteomes" id="UP000018511"/>
    </source>
</evidence>
<protein>
    <submittedName>
        <fullName evidence="8">Isopenicillin N synthase</fullName>
    </submittedName>
</protein>
<sequence>MVIYTPPSVAKNIPVIDLLDSFSHDIEKRKAVAWEIHKAARQTGFFYIKNHGVPLELQQAQFAVAKDYFRTPLEDKMRINSKKSSCLRGYEPIAAQTLDEGSPPDLKEGFLLGRELTEAHPHVQRKTPYHGPNQWPEGNPRFRPHTEDYMQYMDLLGRRLVRLLALSLQLPEDFFDEGLKEPMIITRMLHYPSQPADARENQLGAGAHTDWGLITLLLQDEVGGLEVRNADGEWLKAPYIDGTFVVNLGDMVPLLTDGLYHSTMHRVFNARQDAARYSIPTFFDLDYYYEVEVVPSLRKPDTTYPAPITVGGHIAAMFDKTFGVTKARYNHSPECKGHPRVAFLISGSANYKWRTTSPPL</sequence>
<dbReference type="GO" id="GO:0009693">
    <property type="term" value="P:ethylene biosynthetic process"/>
    <property type="evidence" value="ECO:0007669"/>
    <property type="project" value="UniProtKB-UniPathway"/>
</dbReference>
<evidence type="ECO:0000259" key="7">
    <source>
        <dbReference type="PROSITE" id="PS51471"/>
    </source>
</evidence>
<gene>
    <name evidence="8" type="ORF">O164_26200</name>
</gene>
<organism evidence="8 9">
    <name type="scientific">Pseudomonas taiwanensis SJ9</name>
    <dbReference type="NCBI Taxonomy" id="1388762"/>
    <lineage>
        <taxon>Bacteria</taxon>
        <taxon>Pseudomonadati</taxon>
        <taxon>Pseudomonadota</taxon>
        <taxon>Gammaproteobacteria</taxon>
        <taxon>Pseudomonadales</taxon>
        <taxon>Pseudomonadaceae</taxon>
        <taxon>Pseudomonas</taxon>
    </lineage>
</organism>
<evidence type="ECO:0000256" key="1">
    <source>
        <dbReference type="ARBA" id="ARBA00008056"/>
    </source>
</evidence>
<dbReference type="InterPro" id="IPR005123">
    <property type="entry name" value="Oxoglu/Fe-dep_dioxygenase_dom"/>
</dbReference>
<keyword evidence="3 6" id="KW-0479">Metal-binding</keyword>
<dbReference type="Pfam" id="PF14226">
    <property type="entry name" value="DIOX_N"/>
    <property type="match status" value="1"/>
</dbReference>
<dbReference type="AlphaFoldDB" id="V7D5Z7"/>
<dbReference type="InterPro" id="IPR044861">
    <property type="entry name" value="IPNS-like_FE2OG_OXY"/>
</dbReference>
<dbReference type="PATRIC" id="fig|1388762.3.peg.5014"/>